<sequence length="74" mass="8101">MMANLILNLPKAIRVGKVSTGRICLKALKTKDKDLLEPLDTVSTLSPFFASAALIPEQAASRMIESTSWQSRPE</sequence>
<proteinExistence type="predicted"/>
<accession>A0ABS6SL75</accession>
<dbReference type="EMBL" id="JAGSPB010000001">
    <property type="protein sequence ID" value="MBV7265252.1"/>
    <property type="molecule type" value="Genomic_DNA"/>
</dbReference>
<organism evidence="1 2">
    <name type="scientific">Erythrobacter ani</name>
    <dbReference type="NCBI Taxonomy" id="2827235"/>
    <lineage>
        <taxon>Bacteria</taxon>
        <taxon>Pseudomonadati</taxon>
        <taxon>Pseudomonadota</taxon>
        <taxon>Alphaproteobacteria</taxon>
        <taxon>Sphingomonadales</taxon>
        <taxon>Erythrobacteraceae</taxon>
        <taxon>Erythrobacter/Porphyrobacter group</taxon>
        <taxon>Erythrobacter</taxon>
    </lineage>
</organism>
<dbReference type="Proteomes" id="UP000699975">
    <property type="component" value="Unassembled WGS sequence"/>
</dbReference>
<comment type="caution">
    <text evidence="1">The sequence shown here is derived from an EMBL/GenBank/DDBJ whole genome shotgun (WGS) entry which is preliminary data.</text>
</comment>
<evidence type="ECO:0000313" key="1">
    <source>
        <dbReference type="EMBL" id="MBV7265252.1"/>
    </source>
</evidence>
<evidence type="ECO:0000313" key="2">
    <source>
        <dbReference type="Proteomes" id="UP000699975"/>
    </source>
</evidence>
<keyword evidence="2" id="KW-1185">Reference proteome</keyword>
<gene>
    <name evidence="1" type="ORF">KCG45_03610</name>
</gene>
<protein>
    <submittedName>
        <fullName evidence="1">Uncharacterized protein</fullName>
    </submittedName>
</protein>
<dbReference type="RefSeq" id="WP_218315734.1">
    <property type="nucleotide sequence ID" value="NZ_JAGSPB010000001.1"/>
</dbReference>
<reference evidence="1 2" key="1">
    <citation type="submission" date="2021-04" db="EMBL/GenBank/DDBJ databases">
        <authorList>
            <person name="Pira H."/>
            <person name="Risdian C."/>
            <person name="Wink J."/>
        </authorList>
    </citation>
    <scope>NUCLEOTIDE SEQUENCE [LARGE SCALE GENOMIC DNA]</scope>
    <source>
        <strain evidence="1 2">WH131</strain>
    </source>
</reference>
<name>A0ABS6SL75_9SPHN</name>